<dbReference type="GeneID" id="70187728"/>
<reference evidence="2" key="1">
    <citation type="journal article" date="2021" name="Nat. Commun.">
        <title>Genetic determinants of endophytism in the Arabidopsis root mycobiome.</title>
        <authorList>
            <person name="Mesny F."/>
            <person name="Miyauchi S."/>
            <person name="Thiergart T."/>
            <person name="Pickel B."/>
            <person name="Atanasova L."/>
            <person name="Karlsson M."/>
            <person name="Huettel B."/>
            <person name="Barry K.W."/>
            <person name="Haridas S."/>
            <person name="Chen C."/>
            <person name="Bauer D."/>
            <person name="Andreopoulos W."/>
            <person name="Pangilinan J."/>
            <person name="LaButti K."/>
            <person name="Riley R."/>
            <person name="Lipzen A."/>
            <person name="Clum A."/>
            <person name="Drula E."/>
            <person name="Henrissat B."/>
            <person name="Kohler A."/>
            <person name="Grigoriev I.V."/>
            <person name="Martin F.M."/>
            <person name="Hacquard S."/>
        </authorList>
    </citation>
    <scope>NUCLEOTIDE SEQUENCE</scope>
    <source>
        <strain evidence="2">MPI-CAGE-CH-0230</strain>
    </source>
</reference>
<gene>
    <name evidence="2" type="ORF">B0I36DRAFT_359724</name>
</gene>
<dbReference type="OrthoDB" id="442243at2759"/>
<protein>
    <recommendedName>
        <fullName evidence="4">AB hydrolase-1 domain-containing protein</fullName>
    </recommendedName>
</protein>
<name>A0A9P9BSP9_9PEZI</name>
<evidence type="ECO:0000256" key="1">
    <source>
        <dbReference type="SAM" id="MobiDB-lite"/>
    </source>
</evidence>
<proteinExistence type="predicted"/>
<dbReference type="EMBL" id="JAGTJQ010000002">
    <property type="protein sequence ID" value="KAH7038125.1"/>
    <property type="molecule type" value="Genomic_DNA"/>
</dbReference>
<accession>A0A9P9BSP9</accession>
<evidence type="ECO:0000313" key="3">
    <source>
        <dbReference type="Proteomes" id="UP000756346"/>
    </source>
</evidence>
<sequence length="413" mass="43270">MRKTLLLCFIHGFKGGDDTFGEKSEFSQHLAAILSVELPRVDVRAITYPKYETRGDLHECVARFRDWLLEKVIDIEVAQGTPSPTVDPGVHVILVGHSMGGIVAAETALAISSETPIKEPTGGGGASDDDGDEASKANLNSLMFPYIQGVLAFDTPYLGISPGVVAHGAEGHYNNAAAAWSQLSGLGGALWGAGTAKTAADSMPTKPSAGALPAPPKDNSNSNNNKGGWGAGWGKMAMYAGAAGALAAGGAAAYVNRDTITDGWSWVGSHLEFVGCLARGEELKRRVAGMSRLGDELGIGFANLYTRLGKAASAKQVSMVGTVMGGDRTFCNLPKKTKGAGVWMEAVNDLAKDETGAHMAMFEPHANPGYIKLSDDARNLIAKWTRTEWYETSMLELEAADDGPGAGQAQAVA</sequence>
<dbReference type="SUPFAM" id="SSF53474">
    <property type="entry name" value="alpha/beta-Hydrolases"/>
    <property type="match status" value="1"/>
</dbReference>
<dbReference type="PANTHER" id="PTHR47842">
    <property type="entry name" value="EXPRESSED PROTEIN"/>
    <property type="match status" value="1"/>
</dbReference>
<dbReference type="AlphaFoldDB" id="A0A9P9BSP9"/>
<dbReference type="PANTHER" id="PTHR47842:SF1">
    <property type="entry name" value="DUF676 DOMAIN-CONTAINING PROTEIN"/>
    <property type="match status" value="1"/>
</dbReference>
<feature type="region of interest" description="Disordered" evidence="1">
    <location>
        <begin position="198"/>
        <end position="227"/>
    </location>
</feature>
<evidence type="ECO:0000313" key="2">
    <source>
        <dbReference type="EMBL" id="KAH7038125.1"/>
    </source>
</evidence>
<keyword evidence="3" id="KW-1185">Reference proteome</keyword>
<dbReference type="Proteomes" id="UP000756346">
    <property type="component" value="Unassembled WGS sequence"/>
</dbReference>
<dbReference type="RefSeq" id="XP_046017246.1">
    <property type="nucleotide sequence ID" value="XM_046158182.1"/>
</dbReference>
<comment type="caution">
    <text evidence="2">The sequence shown here is derived from an EMBL/GenBank/DDBJ whole genome shotgun (WGS) entry which is preliminary data.</text>
</comment>
<feature type="region of interest" description="Disordered" evidence="1">
    <location>
        <begin position="113"/>
        <end position="134"/>
    </location>
</feature>
<dbReference type="Gene3D" id="3.40.50.1820">
    <property type="entry name" value="alpha/beta hydrolase"/>
    <property type="match status" value="1"/>
</dbReference>
<organism evidence="2 3">
    <name type="scientific">Microdochium trichocladiopsis</name>
    <dbReference type="NCBI Taxonomy" id="1682393"/>
    <lineage>
        <taxon>Eukaryota</taxon>
        <taxon>Fungi</taxon>
        <taxon>Dikarya</taxon>
        <taxon>Ascomycota</taxon>
        <taxon>Pezizomycotina</taxon>
        <taxon>Sordariomycetes</taxon>
        <taxon>Xylariomycetidae</taxon>
        <taxon>Xylariales</taxon>
        <taxon>Microdochiaceae</taxon>
        <taxon>Microdochium</taxon>
    </lineage>
</organism>
<evidence type="ECO:0008006" key="4">
    <source>
        <dbReference type="Google" id="ProtNLM"/>
    </source>
</evidence>
<dbReference type="InterPro" id="IPR029058">
    <property type="entry name" value="AB_hydrolase_fold"/>
</dbReference>